<dbReference type="SUPFAM" id="SSF53955">
    <property type="entry name" value="Lysozyme-like"/>
    <property type="match status" value="1"/>
</dbReference>
<dbReference type="GO" id="GO:0071973">
    <property type="term" value="P:bacterial-type flagellum-dependent cell motility"/>
    <property type="evidence" value="ECO:0007669"/>
    <property type="project" value="TreeGrafter"/>
</dbReference>
<evidence type="ECO:0000259" key="4">
    <source>
        <dbReference type="SMART" id="SM00047"/>
    </source>
</evidence>
<keyword evidence="6" id="KW-1185">Reference proteome</keyword>
<dbReference type="EMBL" id="FWWV01000018">
    <property type="protein sequence ID" value="SMB85235.1"/>
    <property type="molecule type" value="Genomic_DNA"/>
</dbReference>
<name>A0A1W1UVQ7_9PAST</name>
<dbReference type="PRINTS" id="PR01002">
    <property type="entry name" value="FLGFLGJ"/>
</dbReference>
<dbReference type="InterPro" id="IPR002901">
    <property type="entry name" value="MGlyc_endo_b_GlcNAc-like_dom"/>
</dbReference>
<dbReference type="InterPro" id="IPR023346">
    <property type="entry name" value="Lysozyme-like_dom_sf"/>
</dbReference>
<feature type="signal peptide" evidence="3">
    <location>
        <begin position="1"/>
        <end position="28"/>
    </location>
</feature>
<evidence type="ECO:0000256" key="1">
    <source>
        <dbReference type="ARBA" id="ARBA00022801"/>
    </source>
</evidence>
<keyword evidence="3" id="KW-0732">Signal</keyword>
<dbReference type="Gene3D" id="1.10.530.10">
    <property type="match status" value="1"/>
</dbReference>
<feature type="compositionally biased region" description="Basic and acidic residues" evidence="2">
    <location>
        <begin position="190"/>
        <end position="205"/>
    </location>
</feature>
<dbReference type="STRING" id="1122938.SAMN05660772_02453"/>
<dbReference type="InterPro" id="IPR051056">
    <property type="entry name" value="Glycosyl_Hydrolase_73"/>
</dbReference>
<feature type="chain" id="PRO_5013184490" evidence="3">
    <location>
        <begin position="29"/>
        <end position="666"/>
    </location>
</feature>
<sequence length="666" mass="71382">MAIRIVKLNQITLTVLCALSAASFNANADAITDKLDFSKSDSILSDRVFYQIGGGTGYMAPPTRNNMRVVELGIGWKANLMCGNFDIKTTIKNQLNGITEGFKDLMGNVIESAKGAVASMPAMILQRANPQLYDLITNGVYQGKIDFNNLKTSCEEMAHKLADATLGGKWGQAADLESYKNITSSQPDASKAKKELDDKQGKEGKSWVGNQKKGGQGQEPIKIVEDIAKAGYNLLNQRGVLESNSVSASNCQGALCQTWDNPQEAANWLTSVIGEQSISTCKVDCGTKNSSKAGVGLTPKIEDENIKTVAKLQQVLNADIPATQTLAELGSATVPVTRGLIEALREDPDVEVLSQRLSSEIAVSKTIEKMLLARRSVLAGMREPNVAQDADAQAELEKVLTLIDREISQVKLEMDMQKSIMSNTASVILQNKQHREAAAGAYSTPQDSMDKRINDLEKGEPGAADMQPSQGISLPRKNIILGVPSVSNITPYMPSFTGNSGSGGATGSYNGSIPNSSITAKTKQEFIAQALPAAKEIEKKWGVPAEVVIAQAALESGWGQHVKGNAYFGVKGTGSSGSVNFATHEVINGQKVGIRDNFAAYGGFGEAADGYGAFLTKNKRYRNAFNYKDDPVAFAREVAKAGYATDPNYADTLTKIIRGNKLDQIM</sequence>
<dbReference type="AlphaFoldDB" id="A0A1W1UVQ7"/>
<dbReference type="NCBIfam" id="TIGR03755">
    <property type="entry name" value="conj_TIGR03755"/>
    <property type="match status" value="1"/>
</dbReference>
<dbReference type="RefSeq" id="WP_084257121.1">
    <property type="nucleotide sequence ID" value="NZ_FWWV01000018.1"/>
</dbReference>
<dbReference type="PANTHER" id="PTHR33308">
    <property type="entry name" value="PEPTIDOGLYCAN HYDROLASE FLGJ"/>
    <property type="match status" value="1"/>
</dbReference>
<evidence type="ECO:0000256" key="2">
    <source>
        <dbReference type="SAM" id="MobiDB-lite"/>
    </source>
</evidence>
<feature type="domain" description="Mannosyl-glycoprotein endo-beta-N-acetylglucosamidase-like" evidence="4">
    <location>
        <begin position="515"/>
        <end position="666"/>
    </location>
</feature>
<dbReference type="InterPro" id="IPR021204">
    <property type="entry name" value="Integr_conj_element_PFL4711"/>
</dbReference>
<proteinExistence type="predicted"/>
<evidence type="ECO:0000313" key="6">
    <source>
        <dbReference type="Proteomes" id="UP000192408"/>
    </source>
</evidence>
<dbReference type="Pfam" id="PF01832">
    <property type="entry name" value="Glucosaminidase"/>
    <property type="match status" value="1"/>
</dbReference>
<dbReference type="SMART" id="SM00047">
    <property type="entry name" value="LYZ2"/>
    <property type="match status" value="1"/>
</dbReference>
<dbReference type="GO" id="GO:0004040">
    <property type="term" value="F:amidase activity"/>
    <property type="evidence" value="ECO:0007669"/>
    <property type="project" value="InterPro"/>
</dbReference>
<dbReference type="PANTHER" id="PTHR33308:SF9">
    <property type="entry name" value="PEPTIDOGLYCAN HYDROLASE FLGJ"/>
    <property type="match status" value="1"/>
</dbReference>
<organism evidence="5 6">
    <name type="scientific">Pasteurella testudinis DSM 23072</name>
    <dbReference type="NCBI Taxonomy" id="1122938"/>
    <lineage>
        <taxon>Bacteria</taxon>
        <taxon>Pseudomonadati</taxon>
        <taxon>Pseudomonadota</taxon>
        <taxon>Gammaproteobacteria</taxon>
        <taxon>Pasteurellales</taxon>
        <taxon>Pasteurellaceae</taxon>
        <taxon>Pasteurella</taxon>
    </lineage>
</organism>
<keyword evidence="1" id="KW-0378">Hydrolase</keyword>
<evidence type="ECO:0000256" key="3">
    <source>
        <dbReference type="SAM" id="SignalP"/>
    </source>
</evidence>
<gene>
    <name evidence="5" type="ORF">SAMN05660772_02453</name>
</gene>
<accession>A0A1W1UVQ7</accession>
<dbReference type="Proteomes" id="UP000192408">
    <property type="component" value="Unassembled WGS sequence"/>
</dbReference>
<reference evidence="6" key="1">
    <citation type="submission" date="2017-04" db="EMBL/GenBank/DDBJ databases">
        <authorList>
            <person name="Varghese N."/>
            <person name="Submissions S."/>
        </authorList>
    </citation>
    <scope>NUCLEOTIDE SEQUENCE [LARGE SCALE GENOMIC DNA]</scope>
    <source>
        <strain evidence="6">DSM 23072</strain>
    </source>
</reference>
<evidence type="ECO:0000313" key="5">
    <source>
        <dbReference type="EMBL" id="SMB85235.1"/>
    </source>
</evidence>
<protein>
    <submittedName>
        <fullName evidence="5">Integrating conjugative element protein, PFL_4711 family</fullName>
    </submittedName>
</protein>
<feature type="region of interest" description="Disordered" evidence="2">
    <location>
        <begin position="181"/>
        <end position="216"/>
    </location>
</feature>